<dbReference type="OrthoDB" id="9806195at2"/>
<keyword evidence="8" id="KW-0411">Iron-sulfur</keyword>
<dbReference type="SUPFAM" id="SSF52343">
    <property type="entry name" value="Ferredoxin reductase-like, C-terminal NADP-linked domain"/>
    <property type="match status" value="1"/>
</dbReference>
<dbReference type="AlphaFoldDB" id="N6TTT7"/>
<dbReference type="Gene3D" id="2.40.30.10">
    <property type="entry name" value="Translation factors"/>
    <property type="match status" value="1"/>
</dbReference>
<evidence type="ECO:0000256" key="3">
    <source>
        <dbReference type="ARBA" id="ARBA00022714"/>
    </source>
</evidence>
<dbReference type="InterPro" id="IPR006058">
    <property type="entry name" value="2Fe2S_fd_BS"/>
</dbReference>
<keyword evidence="6" id="KW-0560">Oxidoreductase</keyword>
<comment type="cofactor">
    <cofactor evidence="1">
        <name>FAD</name>
        <dbReference type="ChEBI" id="CHEBI:57692"/>
    </cofactor>
</comment>
<evidence type="ECO:0000256" key="8">
    <source>
        <dbReference type="ARBA" id="ARBA00023014"/>
    </source>
</evidence>
<evidence type="ECO:0000313" key="13">
    <source>
        <dbReference type="EMBL" id="ENN83889.1"/>
    </source>
</evidence>
<sequence>MNAFAPLEEKGEFLLECLAVRRETATASTYIFAAPPAPFTFEPGQFLNFAFDIDGEEHLRSYSISSSAIVSGWVAVTVKRVSGGRVSNWLHDCMRPGVKVRASGPAGQFGCGLEPMGPVLLLTAGSGITPAASMIRSLADHTSQTDVSLIHFASSAEDMIFRDEMLHWSKVLPGLRVVPVLTRHSPGSGWIGPIARLSRELLLGLVPDVTARTVYCCGPAAFMDLAAVTLRQIGLPEDKFLTESFDSFREEETAFVEDGTAIKHTITFEKSGLTGKIDAETTVLKAARAIGGRIQSSCGKGVCGTCRVKMLSGSVEMKHQGGIRQREIDSGFILACCSRPTSDIVIDK</sequence>
<evidence type="ECO:0000256" key="5">
    <source>
        <dbReference type="ARBA" id="ARBA00022827"/>
    </source>
</evidence>
<dbReference type="InterPro" id="IPR039261">
    <property type="entry name" value="FNR_nucleotide-bd"/>
</dbReference>
<dbReference type="Gene3D" id="3.10.20.30">
    <property type="match status" value="1"/>
</dbReference>
<comment type="cofactor">
    <cofactor evidence="9">
        <name>[2Fe-2S] cluster</name>
        <dbReference type="ChEBI" id="CHEBI:190135"/>
    </cofactor>
</comment>
<dbReference type="InterPro" id="IPR008333">
    <property type="entry name" value="Cbr1-like_FAD-bd_dom"/>
</dbReference>
<dbReference type="GO" id="GO:0051537">
    <property type="term" value="F:2 iron, 2 sulfur cluster binding"/>
    <property type="evidence" value="ECO:0007669"/>
    <property type="project" value="UniProtKB-KW"/>
</dbReference>
<dbReference type="PANTHER" id="PTHR47354">
    <property type="entry name" value="NADH OXIDOREDUCTASE HCR"/>
    <property type="match status" value="1"/>
</dbReference>
<dbReference type="PROSITE" id="PS51085">
    <property type="entry name" value="2FE2S_FER_2"/>
    <property type="match status" value="1"/>
</dbReference>
<keyword evidence="2" id="KW-0285">Flavoprotein</keyword>
<organism evidence="13 14">
    <name type="scientific">Rhizobium freirei PRF 81</name>
    <dbReference type="NCBI Taxonomy" id="363754"/>
    <lineage>
        <taxon>Bacteria</taxon>
        <taxon>Pseudomonadati</taxon>
        <taxon>Pseudomonadota</taxon>
        <taxon>Alphaproteobacteria</taxon>
        <taxon>Hyphomicrobiales</taxon>
        <taxon>Rhizobiaceae</taxon>
        <taxon>Rhizobium/Agrobacterium group</taxon>
        <taxon>Rhizobium</taxon>
    </lineage>
</organism>
<evidence type="ECO:0000256" key="10">
    <source>
        <dbReference type="ARBA" id="ARBA00061434"/>
    </source>
</evidence>
<dbReference type="PANTHER" id="PTHR47354:SF6">
    <property type="entry name" value="NADH OXIDOREDUCTASE HCR"/>
    <property type="match status" value="1"/>
</dbReference>
<evidence type="ECO:0000259" key="12">
    <source>
        <dbReference type="PROSITE" id="PS51384"/>
    </source>
</evidence>
<evidence type="ECO:0000256" key="6">
    <source>
        <dbReference type="ARBA" id="ARBA00023002"/>
    </source>
</evidence>
<evidence type="ECO:0000256" key="1">
    <source>
        <dbReference type="ARBA" id="ARBA00001974"/>
    </source>
</evidence>
<feature type="domain" description="FAD-binding FR-type" evidence="12">
    <location>
        <begin position="10"/>
        <end position="112"/>
    </location>
</feature>
<dbReference type="InterPro" id="IPR012675">
    <property type="entry name" value="Beta-grasp_dom_sf"/>
</dbReference>
<dbReference type="InterPro" id="IPR001709">
    <property type="entry name" value="Flavoprot_Pyr_Nucl_cyt_Rdtase"/>
</dbReference>
<evidence type="ECO:0000256" key="2">
    <source>
        <dbReference type="ARBA" id="ARBA00022630"/>
    </source>
</evidence>
<dbReference type="EMBL" id="AQHN01000095">
    <property type="protein sequence ID" value="ENN83889.1"/>
    <property type="molecule type" value="Genomic_DNA"/>
</dbReference>
<dbReference type="RefSeq" id="WP_004129582.1">
    <property type="nucleotide sequence ID" value="NZ_AQHN01000095.1"/>
</dbReference>
<reference evidence="13 14" key="1">
    <citation type="journal article" date="2012" name="BMC Genomics">
        <title>Genomic basis of broad host range and environmental adaptability of Rhizobium tropici CIAT 899 and Rhizobium sp. PRF 81 which are used in inoculants for common bean (Phaseolus vulgaris L.).</title>
        <authorList>
            <person name="Ormeno-Orrillo E."/>
            <person name="Menna P."/>
            <person name="Almeida L.G."/>
            <person name="Ollero F.J."/>
            <person name="Nicolas M.F."/>
            <person name="Pains Rodrigues E."/>
            <person name="Shigueyoshi Nakatani A."/>
            <person name="Silva Batista J.S."/>
            <person name="Oliveira Chueire L.M."/>
            <person name="Souza R.C."/>
            <person name="Ribeiro Vasconcelos A.T."/>
            <person name="Megias M."/>
            <person name="Hungria M."/>
            <person name="Martinez-Romero E."/>
        </authorList>
    </citation>
    <scope>NUCLEOTIDE SEQUENCE [LARGE SCALE GENOMIC DNA]</scope>
    <source>
        <strain evidence="13 14">PRF 81</strain>
        <plasmid evidence="13">pPRF81a</plasmid>
    </source>
</reference>
<keyword evidence="7" id="KW-0408">Iron</keyword>
<gene>
    <name evidence="13" type="ORF">RHSP_41811</name>
</gene>
<dbReference type="Pfam" id="PF00111">
    <property type="entry name" value="Fer2"/>
    <property type="match status" value="1"/>
</dbReference>
<dbReference type="Pfam" id="PF00970">
    <property type="entry name" value="FAD_binding_6"/>
    <property type="match status" value="1"/>
</dbReference>
<evidence type="ECO:0000256" key="9">
    <source>
        <dbReference type="ARBA" id="ARBA00034078"/>
    </source>
</evidence>
<dbReference type="CDD" id="cd06215">
    <property type="entry name" value="FNR_iron_sulfur_binding_1"/>
    <property type="match status" value="1"/>
</dbReference>
<dbReference type="PRINTS" id="PR00371">
    <property type="entry name" value="FPNCR"/>
</dbReference>
<comment type="caution">
    <text evidence="13">The sequence shown here is derived from an EMBL/GenBank/DDBJ whole genome shotgun (WGS) entry which is preliminary data.</text>
</comment>
<protein>
    <submittedName>
        <fullName evidence="13">Ferredoxin</fullName>
    </submittedName>
</protein>
<accession>N6TTT7</accession>
<evidence type="ECO:0000259" key="11">
    <source>
        <dbReference type="PROSITE" id="PS51085"/>
    </source>
</evidence>
<dbReference type="Proteomes" id="UP000012429">
    <property type="component" value="Unassembled WGS sequence"/>
</dbReference>
<dbReference type="Gene3D" id="3.40.50.80">
    <property type="entry name" value="Nucleotide-binding domain of ferredoxin-NADP reductase (FNR) module"/>
    <property type="match status" value="1"/>
</dbReference>
<keyword evidence="13" id="KW-0614">Plasmid</keyword>
<dbReference type="Pfam" id="PF00175">
    <property type="entry name" value="NAD_binding_1"/>
    <property type="match status" value="1"/>
</dbReference>
<keyword evidence="4" id="KW-0479">Metal-binding</keyword>
<proteinExistence type="inferred from homology"/>
<dbReference type="PROSITE" id="PS00197">
    <property type="entry name" value="2FE2S_FER_1"/>
    <property type="match status" value="1"/>
</dbReference>
<dbReference type="InterPro" id="IPR050415">
    <property type="entry name" value="MRET"/>
</dbReference>
<name>N6TTT7_9HYPH</name>
<geneLocation type="plasmid" evidence="13">
    <name>pPRF81a</name>
</geneLocation>
<feature type="domain" description="2Fe-2S ferredoxin-type" evidence="11">
    <location>
        <begin position="264"/>
        <end position="348"/>
    </location>
</feature>
<dbReference type="InterPro" id="IPR001433">
    <property type="entry name" value="OxRdtase_FAD/NAD-bd"/>
</dbReference>
<dbReference type="SUPFAM" id="SSF54292">
    <property type="entry name" value="2Fe-2S ferredoxin-like"/>
    <property type="match status" value="1"/>
</dbReference>
<evidence type="ECO:0000256" key="7">
    <source>
        <dbReference type="ARBA" id="ARBA00023004"/>
    </source>
</evidence>
<dbReference type="InterPro" id="IPR017927">
    <property type="entry name" value="FAD-bd_FR_type"/>
</dbReference>
<dbReference type="SUPFAM" id="SSF63380">
    <property type="entry name" value="Riboflavin synthase domain-like"/>
    <property type="match status" value="1"/>
</dbReference>
<keyword evidence="5" id="KW-0274">FAD</keyword>
<dbReference type="PATRIC" id="fig|363754.4.peg.6806"/>
<dbReference type="PROSITE" id="PS51384">
    <property type="entry name" value="FAD_FR"/>
    <property type="match status" value="1"/>
</dbReference>
<dbReference type="GO" id="GO:0016491">
    <property type="term" value="F:oxidoreductase activity"/>
    <property type="evidence" value="ECO:0007669"/>
    <property type="project" value="UniProtKB-KW"/>
</dbReference>
<evidence type="ECO:0000256" key="4">
    <source>
        <dbReference type="ARBA" id="ARBA00022723"/>
    </source>
</evidence>
<keyword evidence="14" id="KW-1185">Reference proteome</keyword>
<keyword evidence="3" id="KW-0001">2Fe-2S</keyword>
<dbReference type="InterPro" id="IPR017938">
    <property type="entry name" value="Riboflavin_synthase-like_b-brl"/>
</dbReference>
<dbReference type="GO" id="GO:0046872">
    <property type="term" value="F:metal ion binding"/>
    <property type="evidence" value="ECO:0007669"/>
    <property type="project" value="UniProtKB-KW"/>
</dbReference>
<dbReference type="PRINTS" id="PR00406">
    <property type="entry name" value="CYTB5RDTASE"/>
</dbReference>
<dbReference type="CDD" id="cd00207">
    <property type="entry name" value="fer2"/>
    <property type="match status" value="1"/>
</dbReference>
<comment type="similarity">
    <text evidence="10">In the N-terminal section; belongs to the FAD-binding oxidoreductase type 6 family.</text>
</comment>
<evidence type="ECO:0000313" key="14">
    <source>
        <dbReference type="Proteomes" id="UP000012429"/>
    </source>
</evidence>
<dbReference type="InterPro" id="IPR036010">
    <property type="entry name" value="2Fe-2S_ferredoxin-like_sf"/>
</dbReference>
<dbReference type="InterPro" id="IPR001041">
    <property type="entry name" value="2Fe-2S_ferredoxin-type"/>
</dbReference>